<sequence length="195" mass="21994">MKKNFPSHPSMRVHHSHVQQVFRGGALESAESLGPRRTILTQVKAMRISLLGSNFMMFSTYLVSWYAGVPDLDSLELMRVELMTQAEPMSFFELMTLDNLFLFSAAAAEQDFPFFPEPDSFSSESDKSEDIGVPSKRRKRDGSSSPTSDSGLGEVLFSITGQKLMDLLSSVEKERDELKEENLRLKEGSLSWRDD</sequence>
<evidence type="ECO:0000313" key="4">
    <source>
        <dbReference type="EMBL" id="CAK9136511.1"/>
    </source>
</evidence>
<organism evidence="4 5">
    <name type="scientific">Ilex paraguariensis</name>
    <name type="common">yerba mate</name>
    <dbReference type="NCBI Taxonomy" id="185542"/>
    <lineage>
        <taxon>Eukaryota</taxon>
        <taxon>Viridiplantae</taxon>
        <taxon>Streptophyta</taxon>
        <taxon>Embryophyta</taxon>
        <taxon>Tracheophyta</taxon>
        <taxon>Spermatophyta</taxon>
        <taxon>Magnoliopsida</taxon>
        <taxon>eudicotyledons</taxon>
        <taxon>Gunneridae</taxon>
        <taxon>Pentapetalae</taxon>
        <taxon>asterids</taxon>
        <taxon>campanulids</taxon>
        <taxon>Aquifoliales</taxon>
        <taxon>Aquifoliaceae</taxon>
        <taxon>Ilex</taxon>
    </lineage>
</organism>
<dbReference type="EMBL" id="CAUOFW020000759">
    <property type="protein sequence ID" value="CAK9136511.1"/>
    <property type="molecule type" value="Genomic_DNA"/>
</dbReference>
<protein>
    <submittedName>
        <fullName evidence="4">Uncharacterized protein</fullName>
    </submittedName>
</protein>
<evidence type="ECO:0000256" key="2">
    <source>
        <dbReference type="SAM" id="MobiDB-lite"/>
    </source>
</evidence>
<proteinExistence type="predicted"/>
<keyword evidence="3" id="KW-0812">Transmembrane</keyword>
<feature type="coiled-coil region" evidence="1">
    <location>
        <begin position="161"/>
        <end position="188"/>
    </location>
</feature>
<keyword evidence="3" id="KW-0472">Membrane</keyword>
<keyword evidence="1" id="KW-0175">Coiled coil</keyword>
<dbReference type="Proteomes" id="UP001642360">
    <property type="component" value="Unassembled WGS sequence"/>
</dbReference>
<gene>
    <name evidence="4" type="ORF">ILEXP_LOCUS3494</name>
</gene>
<reference evidence="4 5" key="1">
    <citation type="submission" date="2024-02" db="EMBL/GenBank/DDBJ databases">
        <authorList>
            <person name="Vignale AGUSTIN F."/>
            <person name="Sosa J E."/>
            <person name="Modenutti C."/>
        </authorList>
    </citation>
    <scope>NUCLEOTIDE SEQUENCE [LARGE SCALE GENOMIC DNA]</scope>
</reference>
<dbReference type="AlphaFoldDB" id="A0ABC8QW89"/>
<evidence type="ECO:0000256" key="3">
    <source>
        <dbReference type="SAM" id="Phobius"/>
    </source>
</evidence>
<accession>A0ABC8QW89</accession>
<evidence type="ECO:0000256" key="1">
    <source>
        <dbReference type="SAM" id="Coils"/>
    </source>
</evidence>
<name>A0ABC8QW89_9AQUA</name>
<keyword evidence="5" id="KW-1185">Reference proteome</keyword>
<keyword evidence="3" id="KW-1133">Transmembrane helix</keyword>
<evidence type="ECO:0000313" key="5">
    <source>
        <dbReference type="Proteomes" id="UP001642360"/>
    </source>
</evidence>
<feature type="region of interest" description="Disordered" evidence="2">
    <location>
        <begin position="116"/>
        <end position="154"/>
    </location>
</feature>
<comment type="caution">
    <text evidence="4">The sequence shown here is derived from an EMBL/GenBank/DDBJ whole genome shotgun (WGS) entry which is preliminary data.</text>
</comment>
<feature type="transmembrane region" description="Helical" evidence="3">
    <location>
        <begin position="45"/>
        <end position="68"/>
    </location>
</feature>